<name>A0A5J9W4A1_9POAL</name>
<dbReference type="Gene3D" id="2.60.260.20">
    <property type="entry name" value="Urease metallochaperone UreE, N-terminal domain"/>
    <property type="match status" value="2"/>
</dbReference>
<evidence type="ECO:0000259" key="6">
    <source>
        <dbReference type="Pfam" id="PF01556"/>
    </source>
</evidence>
<dbReference type="GO" id="GO:0022625">
    <property type="term" value="C:cytosolic large ribosomal subunit"/>
    <property type="evidence" value="ECO:0007669"/>
    <property type="project" value="TreeGrafter"/>
</dbReference>
<accession>A0A5J9W4A1</accession>
<dbReference type="SUPFAM" id="SSF49493">
    <property type="entry name" value="HSP40/DnaJ peptide-binding domain"/>
    <property type="match status" value="2"/>
</dbReference>
<dbReference type="GO" id="GO:0006412">
    <property type="term" value="P:translation"/>
    <property type="evidence" value="ECO:0007669"/>
    <property type="project" value="InterPro"/>
</dbReference>
<protein>
    <recommendedName>
        <fullName evidence="5">60S ribosomal protein L13</fullName>
    </recommendedName>
</protein>
<evidence type="ECO:0000256" key="2">
    <source>
        <dbReference type="ARBA" id="ARBA00022980"/>
    </source>
</evidence>
<proteinExistence type="inferred from homology"/>
<dbReference type="HAMAP" id="MF_00499">
    <property type="entry name" value="Ribosomal_eL13"/>
    <property type="match status" value="1"/>
</dbReference>
<dbReference type="AlphaFoldDB" id="A0A5J9W4A1"/>
<evidence type="ECO:0000256" key="1">
    <source>
        <dbReference type="ARBA" id="ARBA00005640"/>
    </source>
</evidence>
<evidence type="ECO:0000313" key="8">
    <source>
        <dbReference type="Proteomes" id="UP000324897"/>
    </source>
</evidence>
<dbReference type="Pfam" id="PF01556">
    <property type="entry name" value="DnaJ_C"/>
    <property type="match status" value="1"/>
</dbReference>
<dbReference type="EMBL" id="RWGY01000005">
    <property type="protein sequence ID" value="TVU42948.1"/>
    <property type="molecule type" value="Genomic_DNA"/>
</dbReference>
<dbReference type="GO" id="GO:0006457">
    <property type="term" value="P:protein folding"/>
    <property type="evidence" value="ECO:0007669"/>
    <property type="project" value="InterPro"/>
</dbReference>
<keyword evidence="2 5" id="KW-0689">Ribosomal protein</keyword>
<keyword evidence="4 5" id="KW-0687">Ribonucleoprotein</keyword>
<dbReference type="Gramene" id="TVU42948">
    <property type="protein sequence ID" value="TVU42948"/>
    <property type="gene ID" value="EJB05_09373"/>
</dbReference>
<dbReference type="FunFam" id="1.20.5.110:FF:000003">
    <property type="entry name" value="60S ribosomal protein L13"/>
    <property type="match status" value="1"/>
</dbReference>
<dbReference type="PANTHER" id="PTHR11722">
    <property type="entry name" value="60S RIBOSOMAL PROTEIN L13"/>
    <property type="match status" value="1"/>
</dbReference>
<dbReference type="PANTHER" id="PTHR11722:SF0">
    <property type="entry name" value="LARGE RIBOSOMAL SUBUNIT PROTEIN EL13"/>
    <property type="match status" value="1"/>
</dbReference>
<comment type="similarity">
    <text evidence="1 5">Belongs to the eukaryotic ribosomal protein eL13 family.</text>
</comment>
<dbReference type="InterPro" id="IPR018256">
    <property type="entry name" value="Ribosomal_eL13_CS"/>
</dbReference>
<sequence>MVKHNNVIPNGHFKKHWQNYVKTWFNQPARKQRRRIARQKKAVKVFPRPTAGPLRPVVQCQTLKYNMKSRAGRGFTLEELKAAGIPKKLAPTIGISVDHRRKNKSLEGLQANVQRLKTYKAKLVIFPRRARKVKAGDSTPEELATATQVQGDYMPITRGEKRSIEVVKVTDEIKSFKAYGKLRLERTNKKHLGARQKRAAEAEKEEKKFDLTPGLSCKDLVRKSGSSLSYRFPHLLLLGSINQDLVPSRPQTTTSSKLETRRTYFLSSLAPARKRPAVETKLPCTLEELYNGATRKLKTSRDIVKQNGQVVTETEILKINIKPGWKKGTKITFPEKGNEHLFEPPADLVFVIDEKPHDVYTREGNDLLVYKKQDLVDALAGTTLKLNTLDGRDLAIQLTDVVAPGYELVVAKEGMPFAKENGRRGNMRIKFDVEFPKRLSEEQRRNIRKDLKG</sequence>
<evidence type="ECO:0000256" key="4">
    <source>
        <dbReference type="ARBA" id="ARBA00023274"/>
    </source>
</evidence>
<reference evidence="7 8" key="1">
    <citation type="journal article" date="2019" name="Sci. Rep.">
        <title>A high-quality genome of Eragrostis curvula grass provides insights into Poaceae evolution and supports new strategies to enhance forage quality.</title>
        <authorList>
            <person name="Carballo J."/>
            <person name="Santos B.A.C.M."/>
            <person name="Zappacosta D."/>
            <person name="Garbus I."/>
            <person name="Selva J.P."/>
            <person name="Gallo C.A."/>
            <person name="Diaz A."/>
            <person name="Albertini E."/>
            <person name="Caccamo M."/>
            <person name="Echenique V."/>
        </authorList>
    </citation>
    <scope>NUCLEOTIDE SEQUENCE [LARGE SCALE GENOMIC DNA]</scope>
    <source>
        <strain evidence="8">cv. Victoria</strain>
        <tissue evidence="7">Leaf</tissue>
    </source>
</reference>
<evidence type="ECO:0000256" key="3">
    <source>
        <dbReference type="ARBA" id="ARBA00023186"/>
    </source>
</evidence>
<keyword evidence="3" id="KW-0143">Chaperone</keyword>
<comment type="caution">
    <text evidence="7">The sequence shown here is derived from an EMBL/GenBank/DDBJ whole genome shotgun (WGS) entry which is preliminary data.</text>
</comment>
<dbReference type="PROSITE" id="PS01104">
    <property type="entry name" value="RIBOSOMAL_L13E"/>
    <property type="match status" value="1"/>
</dbReference>
<organism evidence="7 8">
    <name type="scientific">Eragrostis curvula</name>
    <name type="common">weeping love grass</name>
    <dbReference type="NCBI Taxonomy" id="38414"/>
    <lineage>
        <taxon>Eukaryota</taxon>
        <taxon>Viridiplantae</taxon>
        <taxon>Streptophyta</taxon>
        <taxon>Embryophyta</taxon>
        <taxon>Tracheophyta</taxon>
        <taxon>Spermatophyta</taxon>
        <taxon>Magnoliopsida</taxon>
        <taxon>Liliopsida</taxon>
        <taxon>Poales</taxon>
        <taxon>Poaceae</taxon>
        <taxon>PACMAD clade</taxon>
        <taxon>Chloridoideae</taxon>
        <taxon>Eragrostideae</taxon>
        <taxon>Eragrostidinae</taxon>
        <taxon>Eragrostis</taxon>
    </lineage>
</organism>
<dbReference type="Pfam" id="PF01294">
    <property type="entry name" value="Ribosomal_L13e"/>
    <property type="match status" value="1"/>
</dbReference>
<keyword evidence="8" id="KW-1185">Reference proteome</keyword>
<dbReference type="FunFam" id="2.60.260.20:FF:000030">
    <property type="entry name" value="DNAJ heat shock family protein"/>
    <property type="match status" value="1"/>
</dbReference>
<feature type="domain" description="Chaperone DnaJ C-terminal" evidence="6">
    <location>
        <begin position="278"/>
        <end position="436"/>
    </location>
</feature>
<dbReference type="InterPro" id="IPR008971">
    <property type="entry name" value="HSP40/DnaJ_pept-bd"/>
</dbReference>
<dbReference type="Proteomes" id="UP000324897">
    <property type="component" value="Unassembled WGS sequence"/>
</dbReference>
<dbReference type="Gene3D" id="1.20.5.110">
    <property type="match status" value="1"/>
</dbReference>
<dbReference type="InterPro" id="IPR001380">
    <property type="entry name" value="Ribosomal_eL13"/>
</dbReference>
<dbReference type="FunFam" id="2.60.260.20:FF:000002">
    <property type="entry name" value="Dnaj homolog subfamily b member"/>
    <property type="match status" value="1"/>
</dbReference>
<dbReference type="OrthoDB" id="10264538at2759"/>
<evidence type="ECO:0000256" key="5">
    <source>
        <dbReference type="RuleBase" id="RU000572"/>
    </source>
</evidence>
<dbReference type="GO" id="GO:0051082">
    <property type="term" value="F:unfolded protein binding"/>
    <property type="evidence" value="ECO:0007669"/>
    <property type="project" value="InterPro"/>
</dbReference>
<dbReference type="CDD" id="cd10747">
    <property type="entry name" value="DnaJ_C"/>
    <property type="match status" value="1"/>
</dbReference>
<gene>
    <name evidence="7" type="ORF">EJB05_09373</name>
</gene>
<dbReference type="GO" id="GO:0003735">
    <property type="term" value="F:structural constituent of ribosome"/>
    <property type="evidence" value="ECO:0007669"/>
    <property type="project" value="InterPro"/>
</dbReference>
<dbReference type="GO" id="GO:0003723">
    <property type="term" value="F:RNA binding"/>
    <property type="evidence" value="ECO:0007669"/>
    <property type="project" value="TreeGrafter"/>
</dbReference>
<evidence type="ECO:0000313" key="7">
    <source>
        <dbReference type="EMBL" id="TVU42948.1"/>
    </source>
</evidence>
<dbReference type="InterPro" id="IPR002939">
    <property type="entry name" value="DnaJ_C"/>
</dbReference>